<dbReference type="EMBL" id="CM037020">
    <property type="protein sequence ID" value="KAH7670086.1"/>
    <property type="molecule type" value="Genomic_DNA"/>
</dbReference>
<evidence type="ECO:0000313" key="2">
    <source>
        <dbReference type="Proteomes" id="UP000827976"/>
    </source>
</evidence>
<sequence>MMSGGDMRTLACDVSIYIYDFRNSNLRARERERGMAVLCFVLDLRSLLPPILRDLKEALLQLGNLYVASCGRGERERSMSGRTILLDRMGLCYIRGSKIPSSSPELKIVYRPGEIFNLRDFHHAVNSLPMDCFLLDLVDSIAIASENQELTLASLLSDKALYSWGGDSVSKKVIVVGSIAFKNNEALHESLMHAADRCVAVEFVLLDHEETNTPHIMLEKLKEFICSINDLENCVLRKYLPDALILGGLVRRWLQELRNDTEEPLQAIFSFKDSLVGSRNQIICNLFSSTNQIIDSFKPCQVCRCHGHPLDGYVSNRTKSSCCPVTRNELGPSDLVENAVSVGEQTILFLPSFDSSTNLQQISAPIIFNVVERTSLASLNEGVIVGTSFIVTPAAPHEMEAVSDDCAESELNIQSFHVLCGALFHLDQGLVCSSTCNTETMKDGTLQSFYILQPSDGGPMLLRRLAGSEEILPLPEFSQSKDLVIPEEIENSIQASLSKIDQRDYNPLQHDRGLHSGLNSLVKESLQFGSIHYPLQVETSPRAKHPSLNKGPLTQQSLIGQVSVPEMDPNQNKEENASTCFTEEWEELLVIDEMNDSFSPSSLSKPKIQNCTLQVQTKPLDDKTWRILERLEAPKQQKPDANSPLISSNLISGPIKKPLLPFKSKSSPPLKPNFQRLKRKQR</sequence>
<evidence type="ECO:0000313" key="1">
    <source>
        <dbReference type="EMBL" id="KAH7670086.1"/>
    </source>
</evidence>
<accession>A0ACB7V8S0</accession>
<gene>
    <name evidence="1" type="ORF">IHE45_10G002100</name>
</gene>
<dbReference type="Proteomes" id="UP000827976">
    <property type="component" value="Chromosome 10"/>
</dbReference>
<name>A0ACB7V8S0_DIOAL</name>
<organism evidence="1 2">
    <name type="scientific">Dioscorea alata</name>
    <name type="common">Purple yam</name>
    <dbReference type="NCBI Taxonomy" id="55571"/>
    <lineage>
        <taxon>Eukaryota</taxon>
        <taxon>Viridiplantae</taxon>
        <taxon>Streptophyta</taxon>
        <taxon>Embryophyta</taxon>
        <taxon>Tracheophyta</taxon>
        <taxon>Spermatophyta</taxon>
        <taxon>Magnoliopsida</taxon>
        <taxon>Liliopsida</taxon>
        <taxon>Dioscoreales</taxon>
        <taxon>Dioscoreaceae</taxon>
        <taxon>Dioscorea</taxon>
    </lineage>
</organism>
<proteinExistence type="predicted"/>
<keyword evidence="2" id="KW-1185">Reference proteome</keyword>
<protein>
    <submittedName>
        <fullName evidence="1">Uncharacterized protein</fullName>
    </submittedName>
</protein>
<comment type="caution">
    <text evidence="1">The sequence shown here is derived from an EMBL/GenBank/DDBJ whole genome shotgun (WGS) entry which is preliminary data.</text>
</comment>
<reference evidence="2" key="1">
    <citation type="journal article" date="2022" name="Nat. Commun.">
        <title>Chromosome evolution and the genetic basis of agronomically important traits in greater yam.</title>
        <authorList>
            <person name="Bredeson J.V."/>
            <person name="Lyons J.B."/>
            <person name="Oniyinde I.O."/>
            <person name="Okereke N.R."/>
            <person name="Kolade O."/>
            <person name="Nnabue I."/>
            <person name="Nwadili C.O."/>
            <person name="Hribova E."/>
            <person name="Parker M."/>
            <person name="Nwogha J."/>
            <person name="Shu S."/>
            <person name="Carlson J."/>
            <person name="Kariba R."/>
            <person name="Muthemba S."/>
            <person name="Knop K."/>
            <person name="Barton G.J."/>
            <person name="Sherwood A.V."/>
            <person name="Lopez-Montes A."/>
            <person name="Asiedu R."/>
            <person name="Jamnadass R."/>
            <person name="Muchugi A."/>
            <person name="Goodstein D."/>
            <person name="Egesi C.N."/>
            <person name="Featherston J."/>
            <person name="Asfaw A."/>
            <person name="Simpson G.G."/>
            <person name="Dolezel J."/>
            <person name="Hendre P.S."/>
            <person name="Van Deynze A."/>
            <person name="Kumar P.L."/>
            <person name="Obidiegwu J.E."/>
            <person name="Bhattacharjee R."/>
            <person name="Rokhsar D.S."/>
        </authorList>
    </citation>
    <scope>NUCLEOTIDE SEQUENCE [LARGE SCALE GENOMIC DNA]</scope>
    <source>
        <strain evidence="2">cv. TDa95/00328</strain>
    </source>
</reference>